<keyword evidence="3" id="KW-0560">Oxidoreductase</keyword>
<dbReference type="GO" id="GO:0003682">
    <property type="term" value="F:chromatin binding"/>
    <property type="evidence" value="ECO:0007669"/>
    <property type="project" value="TreeGrafter"/>
</dbReference>
<feature type="compositionally biased region" description="Polar residues" evidence="4">
    <location>
        <begin position="862"/>
        <end position="877"/>
    </location>
</feature>
<dbReference type="Gene3D" id="3.90.660.10">
    <property type="match status" value="1"/>
</dbReference>
<reference evidence="7" key="1">
    <citation type="submission" date="2010-08" db="EMBL/GenBank/DDBJ databases">
        <authorList>
            <consortium name="Caenorhabditis japonica Sequencing Consortium"/>
            <person name="Wilson R.K."/>
        </authorList>
    </citation>
    <scope>NUCLEOTIDE SEQUENCE [LARGE SCALE GENOMIC DNA]</scope>
    <source>
        <strain evidence="7">DF5081</strain>
    </source>
</reference>
<dbReference type="Gene3D" id="3.50.50.60">
    <property type="entry name" value="FAD/NAD(P)-binding domain"/>
    <property type="match status" value="2"/>
</dbReference>
<feature type="compositionally biased region" description="Low complexity" evidence="4">
    <location>
        <begin position="777"/>
        <end position="790"/>
    </location>
</feature>
<keyword evidence="7" id="KW-1185">Reference proteome</keyword>
<dbReference type="InterPro" id="IPR036188">
    <property type="entry name" value="FAD/NAD-bd_sf"/>
</dbReference>
<evidence type="ECO:0000256" key="3">
    <source>
        <dbReference type="ARBA" id="ARBA00023002"/>
    </source>
</evidence>
<feature type="region of interest" description="Disordered" evidence="4">
    <location>
        <begin position="682"/>
        <end position="742"/>
    </location>
</feature>
<name>A0A8R1DF79_CAEJA</name>
<evidence type="ECO:0000256" key="4">
    <source>
        <dbReference type="SAM" id="MobiDB-lite"/>
    </source>
</evidence>
<feature type="compositionally biased region" description="Low complexity" evidence="4">
    <location>
        <begin position="893"/>
        <end position="921"/>
    </location>
</feature>
<proteinExistence type="inferred from homology"/>
<dbReference type="GO" id="GO:0005634">
    <property type="term" value="C:nucleus"/>
    <property type="evidence" value="ECO:0007669"/>
    <property type="project" value="UniProtKB-SubCell"/>
</dbReference>
<evidence type="ECO:0000259" key="5">
    <source>
        <dbReference type="PROSITE" id="PS50934"/>
    </source>
</evidence>
<comment type="subcellular location">
    <subcellularLocation>
        <location evidence="1">Nucleus</location>
    </subcellularLocation>
</comment>
<dbReference type="SUPFAM" id="SSF46689">
    <property type="entry name" value="Homeodomain-like"/>
    <property type="match status" value="1"/>
</dbReference>
<dbReference type="InterPro" id="IPR002937">
    <property type="entry name" value="Amino_oxidase"/>
</dbReference>
<comment type="similarity">
    <text evidence="2">Belongs to the flavin monoamine oxidase family.</text>
</comment>
<dbReference type="Proteomes" id="UP000005237">
    <property type="component" value="Unassembled WGS sequence"/>
</dbReference>
<protein>
    <submittedName>
        <fullName evidence="6">SWIRM domain-containing protein</fullName>
    </submittedName>
</protein>
<dbReference type="PANTHER" id="PTHR10742">
    <property type="entry name" value="FLAVIN MONOAMINE OXIDASE"/>
    <property type="match status" value="1"/>
</dbReference>
<feature type="compositionally biased region" description="Low complexity" evidence="4">
    <location>
        <begin position="709"/>
        <end position="721"/>
    </location>
</feature>
<evidence type="ECO:0000313" key="6">
    <source>
        <dbReference type="EnsemblMetazoa" id="CJA00454.1"/>
    </source>
</evidence>
<dbReference type="Pfam" id="PF01593">
    <property type="entry name" value="Amino_oxidase"/>
    <property type="match status" value="1"/>
</dbReference>
<evidence type="ECO:0000256" key="1">
    <source>
        <dbReference type="ARBA" id="ARBA00004123"/>
    </source>
</evidence>
<dbReference type="InterPro" id="IPR036388">
    <property type="entry name" value="WH-like_DNA-bd_sf"/>
</dbReference>
<dbReference type="Gene3D" id="1.10.10.10">
    <property type="entry name" value="Winged helix-like DNA-binding domain superfamily/Winged helix DNA-binding domain"/>
    <property type="match status" value="1"/>
</dbReference>
<dbReference type="InterPro" id="IPR007526">
    <property type="entry name" value="SWIRM"/>
</dbReference>
<dbReference type="InterPro" id="IPR009057">
    <property type="entry name" value="Homeodomain-like_sf"/>
</dbReference>
<organism evidence="6 7">
    <name type="scientific">Caenorhabditis japonica</name>
    <dbReference type="NCBI Taxonomy" id="281687"/>
    <lineage>
        <taxon>Eukaryota</taxon>
        <taxon>Metazoa</taxon>
        <taxon>Ecdysozoa</taxon>
        <taxon>Nematoda</taxon>
        <taxon>Chromadorea</taxon>
        <taxon>Rhabditida</taxon>
        <taxon>Rhabditina</taxon>
        <taxon>Rhabditomorpha</taxon>
        <taxon>Rhabditoidea</taxon>
        <taxon>Rhabditidae</taxon>
        <taxon>Peloderinae</taxon>
        <taxon>Caenorhabditis</taxon>
    </lineage>
</organism>
<dbReference type="EnsemblMetazoa" id="CJA00454.1">
    <property type="protein sequence ID" value="CJA00454.1"/>
    <property type="gene ID" value="WBGene00119658"/>
</dbReference>
<dbReference type="PROSITE" id="PS50934">
    <property type="entry name" value="SWIRM"/>
    <property type="match status" value="1"/>
</dbReference>
<dbReference type="AlphaFoldDB" id="A0A8R1DF79"/>
<dbReference type="GO" id="GO:0050660">
    <property type="term" value="F:flavin adenine dinucleotide binding"/>
    <property type="evidence" value="ECO:0007669"/>
    <property type="project" value="TreeGrafter"/>
</dbReference>
<dbReference type="GO" id="GO:0140682">
    <property type="term" value="F:FAD-dependent H3K4me/H3K4me3 demethylase activity"/>
    <property type="evidence" value="ECO:0007669"/>
    <property type="project" value="UniProtKB-ARBA"/>
</dbReference>
<reference evidence="6" key="2">
    <citation type="submission" date="2022-06" db="UniProtKB">
        <authorList>
            <consortium name="EnsemblMetazoa"/>
        </authorList>
    </citation>
    <scope>IDENTIFICATION</scope>
    <source>
        <strain evidence="6">DF5081</strain>
    </source>
</reference>
<sequence length="921" mass="103208">MRVNMPGDRPTEHELAFFPELWESIAGRDVYLFIRNTAIMTWHLNLLNECTTDSVRNRLKPPFDSDVDLIHKIVAYLTRHGIINFGRFTRQTRLQRYLPAGKRTVAVIGAGAAGIAAASQLKSFGFDVIVLEGRERVGGRVQSFRSKGQLIEAGCDMLHNIYRSPLEILIAQMEEVGLVASSPTRVYCDGKLAHEARHKLITSYYKQMCEGLHYLAHNSEQRDEVTNHYVSRQRVFENLFNMIERRQKLNYFNYCSANLEMSLKREEHFQKMGHLRNVAMMAEEKLLETPLDDHLLQRSLFRDIKITLQHFDEEFDAFQLVENHLLHHKKHPCAQQYMAPGDFRQYNFHLGFEEILQGAQLEKLQFTQFTSPDKIEQSMTRVPNGIYSVLAKLARDRELDIRCNTKVCEIDTTMDNLVRVVAVKDDGEKIDFTVNFVVSTIPNGVLKKTVENDPIGPKFEPPLPKNKVEAIKALGKSIINKIILVFERNFWEDNGGCAFCNIAPTVPHRASMTYWTSLPGSNVLTTYFVGEMSIHKLSDEILIKTAMDVLKKIFPVWCPDVPQKAFVTRWHTDEFAFGTGSFRSLTTKEHHFDDLIEPLKTKDGENRVYFAGEATSAQHLNTIQGAWTSGMRAAADLANDHNGPSFVMQKYVTPTSSPVKPPQVAVPSKKLVVRPASHLQVIPRPAPRQSLPPSRPAFIPTPVRVSLPSSSSSSATATTASPQVRLVRPLPPTARRSSSSRVLPDEVACLLPDELSSELTVTYARTLAGACSDRYRSSASPSLASQPSTSNQITEQARAQYQQTLQRQEALQRIEKQLSVPVSPLLRTSPQEGSLTDRVMDGLRQQQEKSAPKNIGKPSPRPSTSGYVSSRPSTSAYASPARQVPPTRFVFQSAATATAASTSTPARPSTPSSRPRASSKK</sequence>
<feature type="region of interest" description="Disordered" evidence="4">
    <location>
        <begin position="775"/>
        <end position="796"/>
    </location>
</feature>
<dbReference type="PANTHER" id="PTHR10742:SF386">
    <property type="entry name" value="LYSINE-SPECIFIC HISTONE DEMETHYLASE 1A"/>
    <property type="match status" value="1"/>
</dbReference>
<dbReference type="InterPro" id="IPR050281">
    <property type="entry name" value="Flavin_monoamine_oxidase"/>
</dbReference>
<feature type="domain" description="SWIRM" evidence="5">
    <location>
        <begin position="1"/>
        <end position="94"/>
    </location>
</feature>
<accession>A0A8R1DF79</accession>
<evidence type="ECO:0000313" key="7">
    <source>
        <dbReference type="Proteomes" id="UP000005237"/>
    </source>
</evidence>
<evidence type="ECO:0000256" key="2">
    <source>
        <dbReference type="ARBA" id="ARBA00005995"/>
    </source>
</evidence>
<dbReference type="Pfam" id="PF04433">
    <property type="entry name" value="SWIRM"/>
    <property type="match status" value="1"/>
</dbReference>
<dbReference type="SUPFAM" id="SSF51905">
    <property type="entry name" value="FAD/NAD(P)-binding domain"/>
    <property type="match status" value="1"/>
</dbReference>
<feature type="region of interest" description="Disordered" evidence="4">
    <location>
        <begin position="845"/>
        <end position="921"/>
    </location>
</feature>
<dbReference type="SUPFAM" id="SSF54373">
    <property type="entry name" value="FAD-linked reductases, C-terminal domain"/>
    <property type="match status" value="1"/>
</dbReference>